<evidence type="ECO:0000313" key="3">
    <source>
        <dbReference type="Proteomes" id="UP000325013"/>
    </source>
</evidence>
<reference evidence="2 3" key="1">
    <citation type="journal article" date="1992" name="Lakartidningen">
        <title>[Penicillin V and not amoxicillin is the first choice preparation in acute otitis].</title>
        <authorList>
            <person name="Kamme C."/>
            <person name="Lundgren K."/>
            <person name="Prellner K."/>
        </authorList>
    </citation>
    <scope>NUCLEOTIDE SEQUENCE [LARGE SCALE GENOMIC DNA]</scope>
    <source>
        <strain evidence="2 3">PC2777IV</strain>
    </source>
</reference>
<feature type="signal peptide" evidence="1">
    <location>
        <begin position="1"/>
        <end position="28"/>
    </location>
</feature>
<evidence type="ECO:0000256" key="1">
    <source>
        <dbReference type="SAM" id="SignalP"/>
    </source>
</evidence>
<dbReference type="PROSITE" id="PS51257">
    <property type="entry name" value="PROKAR_LIPOPROTEIN"/>
    <property type="match status" value="1"/>
</dbReference>
<feature type="chain" id="PRO_5023141651" description="DUF4352 domain-containing protein" evidence="1">
    <location>
        <begin position="29"/>
        <end position="166"/>
    </location>
</feature>
<dbReference type="EMBL" id="SAYJ01000012">
    <property type="protein sequence ID" value="TXJ57471.1"/>
    <property type="molecule type" value="Genomic_DNA"/>
</dbReference>
<sequence>MKNSKNKKLFTYMVVGALVMALSISCKSNEEPAREIAGENPPAGSYTGDYSGEQGTVTINEDGSCTIDGTIIVDPYNDYNSKTTITFNITVKSWYKTYNSQSDDYDGFTYTRDFVINSFNGGSYTFREGYFYWGVNSYSGKSFLAFSIDTENLGGVAGFRSLTLKN</sequence>
<name>A0A5C8G6F3_9SPIR</name>
<evidence type="ECO:0000313" key="2">
    <source>
        <dbReference type="EMBL" id="TXJ57471.1"/>
    </source>
</evidence>
<dbReference type="RefSeq" id="WP_147528639.1">
    <property type="nucleotide sequence ID" value="NZ_SAYJ01000012.1"/>
</dbReference>
<protein>
    <recommendedName>
        <fullName evidence="4">DUF4352 domain-containing protein</fullName>
    </recommendedName>
</protein>
<gene>
    <name evidence="2" type="ORF">EPJ67_04950</name>
</gene>
<comment type="caution">
    <text evidence="2">The sequence shown here is derived from an EMBL/GenBank/DDBJ whole genome shotgun (WGS) entry which is preliminary data.</text>
</comment>
<evidence type="ECO:0008006" key="4">
    <source>
        <dbReference type="Google" id="ProtNLM"/>
    </source>
</evidence>
<dbReference type="AlphaFoldDB" id="A0A5C8G6F3"/>
<proteinExistence type="predicted"/>
<dbReference type="Proteomes" id="UP000325013">
    <property type="component" value="Unassembled WGS sequence"/>
</dbReference>
<organism evidence="2 3">
    <name type="scientific">Brachyspira aalborgi</name>
    <dbReference type="NCBI Taxonomy" id="29522"/>
    <lineage>
        <taxon>Bacteria</taxon>
        <taxon>Pseudomonadati</taxon>
        <taxon>Spirochaetota</taxon>
        <taxon>Spirochaetia</taxon>
        <taxon>Brachyspirales</taxon>
        <taxon>Brachyspiraceae</taxon>
        <taxon>Brachyspira</taxon>
    </lineage>
</organism>
<accession>A0A5C8G6F3</accession>
<keyword evidence="1" id="KW-0732">Signal</keyword>